<dbReference type="CDD" id="cd16914">
    <property type="entry name" value="EcfT"/>
    <property type="match status" value="1"/>
</dbReference>
<name>A0A916QA42_9BACL</name>
<keyword evidence="3 5" id="KW-1133">Transmembrane helix</keyword>
<keyword evidence="2 5" id="KW-0812">Transmembrane</keyword>
<keyword evidence="7" id="KW-1185">Reference proteome</keyword>
<protein>
    <submittedName>
        <fullName evidence="6">Energy-coupling factor transporter transmembrane protein EcfT</fullName>
    </submittedName>
</protein>
<gene>
    <name evidence="6" type="primary">ecfT_1</name>
    <name evidence="6" type="ORF">PRECH8_02810</name>
</gene>
<comment type="subcellular location">
    <subcellularLocation>
        <location evidence="1">Membrane</location>
        <topology evidence="1">Multi-pass membrane protein</topology>
    </subcellularLocation>
</comment>
<dbReference type="RefSeq" id="WP_200965284.1">
    <property type="nucleotide sequence ID" value="NZ_BMAQ01000002.1"/>
</dbReference>
<evidence type="ECO:0000256" key="5">
    <source>
        <dbReference type="SAM" id="Phobius"/>
    </source>
</evidence>
<proteinExistence type="predicted"/>
<dbReference type="PANTHER" id="PTHR33514:SF13">
    <property type="entry name" value="PROTEIN ABCI12, CHLOROPLASTIC"/>
    <property type="match status" value="1"/>
</dbReference>
<reference evidence="6" key="2">
    <citation type="journal article" date="2021" name="Data Brief">
        <title>Draft genome sequence data of the facultative, thermophilic, xylanolytic bacterium Paenibacillus sp. strain DA-C8.</title>
        <authorList>
            <person name="Chhe C."/>
            <person name="Uke A."/>
            <person name="Baramee S."/>
            <person name="Ungkulpasvich U."/>
            <person name="Tachaapaikoon C."/>
            <person name="Pason P."/>
            <person name="Waeonukul R."/>
            <person name="Ratanakhanokchai K."/>
            <person name="Kosugi A."/>
        </authorList>
    </citation>
    <scope>NUCLEOTIDE SEQUENCE</scope>
    <source>
        <strain evidence="6">DA-C8</strain>
    </source>
</reference>
<feature type="transmembrane region" description="Helical" evidence="5">
    <location>
        <begin position="30"/>
        <end position="57"/>
    </location>
</feature>
<evidence type="ECO:0000256" key="1">
    <source>
        <dbReference type="ARBA" id="ARBA00004141"/>
    </source>
</evidence>
<dbReference type="EMBL" id="BMAQ01000002">
    <property type="protein sequence ID" value="GFR36985.1"/>
    <property type="molecule type" value="Genomic_DNA"/>
</dbReference>
<evidence type="ECO:0000313" key="7">
    <source>
        <dbReference type="Proteomes" id="UP000654993"/>
    </source>
</evidence>
<evidence type="ECO:0000256" key="2">
    <source>
        <dbReference type="ARBA" id="ARBA00022692"/>
    </source>
</evidence>
<dbReference type="Proteomes" id="UP000654993">
    <property type="component" value="Unassembled WGS sequence"/>
</dbReference>
<feature type="transmembrane region" description="Helical" evidence="5">
    <location>
        <begin position="237"/>
        <end position="255"/>
    </location>
</feature>
<dbReference type="AlphaFoldDB" id="A0A916QA42"/>
<evidence type="ECO:0000256" key="4">
    <source>
        <dbReference type="ARBA" id="ARBA00023136"/>
    </source>
</evidence>
<dbReference type="GO" id="GO:0005886">
    <property type="term" value="C:plasma membrane"/>
    <property type="evidence" value="ECO:0007669"/>
    <property type="project" value="UniProtKB-ARBA"/>
</dbReference>
<feature type="transmembrane region" description="Helical" evidence="5">
    <location>
        <begin position="107"/>
        <end position="126"/>
    </location>
</feature>
<evidence type="ECO:0000313" key="6">
    <source>
        <dbReference type="EMBL" id="GFR36985.1"/>
    </source>
</evidence>
<accession>A0A916QA42</accession>
<feature type="transmembrane region" description="Helical" evidence="5">
    <location>
        <begin position="69"/>
        <end position="87"/>
    </location>
</feature>
<dbReference type="PANTHER" id="PTHR33514">
    <property type="entry name" value="PROTEIN ABCI12, CHLOROPLASTIC"/>
    <property type="match status" value="1"/>
</dbReference>
<sequence>MRRSIKLGRYIAADSAIHRLDPRAKIIAMILYFAMILTIHSLIGLAVLAAGSLFIISMTRIPFKAYLRSLRPLRYLIAFIFLFPVLFDEHDLAANLVQGTVAAGRMTLFILFSAVLTFTTPTARLTQGLERLLQPFRFLGVSPEKWSMMINLSLRFIPTIIDEAKIILKAQASRGADFAERSWKDKAKVLITLLVPVTAGTFRRAQELTDSMEARGFVPGMPRTSYHQLTWSRMDSGFVLCFAVVFMLALAWRVLM</sequence>
<evidence type="ECO:0000256" key="3">
    <source>
        <dbReference type="ARBA" id="ARBA00022989"/>
    </source>
</evidence>
<dbReference type="InterPro" id="IPR003339">
    <property type="entry name" value="ABC/ECF_trnsptr_transmembrane"/>
</dbReference>
<comment type="caution">
    <text evidence="6">The sequence shown here is derived from an EMBL/GenBank/DDBJ whole genome shotgun (WGS) entry which is preliminary data.</text>
</comment>
<dbReference type="Pfam" id="PF02361">
    <property type="entry name" value="CbiQ"/>
    <property type="match status" value="1"/>
</dbReference>
<organism evidence="6 7">
    <name type="scientific">Insulibacter thermoxylanivorax</name>
    <dbReference type="NCBI Taxonomy" id="2749268"/>
    <lineage>
        <taxon>Bacteria</taxon>
        <taxon>Bacillati</taxon>
        <taxon>Bacillota</taxon>
        <taxon>Bacilli</taxon>
        <taxon>Bacillales</taxon>
        <taxon>Paenibacillaceae</taxon>
        <taxon>Insulibacter</taxon>
    </lineage>
</organism>
<keyword evidence="4 5" id="KW-0472">Membrane</keyword>
<reference evidence="6" key="1">
    <citation type="submission" date="2020-08" db="EMBL/GenBank/DDBJ databases">
        <authorList>
            <person name="Uke A."/>
            <person name="Chhe C."/>
            <person name="Baramee S."/>
            <person name="Kosugi A."/>
        </authorList>
    </citation>
    <scope>NUCLEOTIDE SEQUENCE</scope>
    <source>
        <strain evidence="6">DA-C8</strain>
    </source>
</reference>